<organism evidence="1 2">
    <name type="scientific">Paxillus rubicundulus Ve08.2h10</name>
    <dbReference type="NCBI Taxonomy" id="930991"/>
    <lineage>
        <taxon>Eukaryota</taxon>
        <taxon>Fungi</taxon>
        <taxon>Dikarya</taxon>
        <taxon>Basidiomycota</taxon>
        <taxon>Agaricomycotina</taxon>
        <taxon>Agaricomycetes</taxon>
        <taxon>Agaricomycetidae</taxon>
        <taxon>Boletales</taxon>
        <taxon>Paxilineae</taxon>
        <taxon>Paxillaceae</taxon>
        <taxon>Paxillus</taxon>
    </lineage>
</organism>
<reference evidence="1 2" key="1">
    <citation type="submission" date="2014-04" db="EMBL/GenBank/DDBJ databases">
        <authorList>
            <consortium name="DOE Joint Genome Institute"/>
            <person name="Kuo A."/>
            <person name="Kohler A."/>
            <person name="Jargeat P."/>
            <person name="Nagy L.G."/>
            <person name="Floudas D."/>
            <person name="Copeland A."/>
            <person name="Barry K.W."/>
            <person name="Cichocki N."/>
            <person name="Veneault-Fourrey C."/>
            <person name="LaButti K."/>
            <person name="Lindquist E.A."/>
            <person name="Lipzen A."/>
            <person name="Lundell T."/>
            <person name="Morin E."/>
            <person name="Murat C."/>
            <person name="Sun H."/>
            <person name="Tunlid A."/>
            <person name="Henrissat B."/>
            <person name="Grigoriev I.V."/>
            <person name="Hibbett D.S."/>
            <person name="Martin F."/>
            <person name="Nordberg H.P."/>
            <person name="Cantor M.N."/>
            <person name="Hua S.X."/>
        </authorList>
    </citation>
    <scope>NUCLEOTIDE SEQUENCE [LARGE SCALE GENOMIC DNA]</scope>
    <source>
        <strain evidence="1 2">Ve08.2h10</strain>
    </source>
</reference>
<name>A0A0D0DVP4_9AGAM</name>
<evidence type="ECO:0000313" key="1">
    <source>
        <dbReference type="EMBL" id="KIK93646.1"/>
    </source>
</evidence>
<proteinExistence type="predicted"/>
<gene>
    <name evidence="1" type="ORF">PAXRUDRAFT_828747</name>
</gene>
<dbReference type="AlphaFoldDB" id="A0A0D0DVP4"/>
<evidence type="ECO:0000313" key="2">
    <source>
        <dbReference type="Proteomes" id="UP000054538"/>
    </source>
</evidence>
<accession>A0A0D0DVP4</accession>
<dbReference type="HOGENOM" id="CLU_3033046_0_0_1"/>
<keyword evidence="2" id="KW-1185">Reference proteome</keyword>
<protein>
    <submittedName>
        <fullName evidence="1">Uncharacterized protein</fullName>
    </submittedName>
</protein>
<dbReference type="InParanoid" id="A0A0D0DVP4"/>
<sequence length="55" mass="5981">MTSSPAVSAIARRSGILSMQITRKIRLILAQRTTHWPAGPTPQTPSVSFLYASVQ</sequence>
<reference evidence="2" key="2">
    <citation type="submission" date="2015-01" db="EMBL/GenBank/DDBJ databases">
        <title>Evolutionary Origins and Diversification of the Mycorrhizal Mutualists.</title>
        <authorList>
            <consortium name="DOE Joint Genome Institute"/>
            <consortium name="Mycorrhizal Genomics Consortium"/>
            <person name="Kohler A."/>
            <person name="Kuo A."/>
            <person name="Nagy L.G."/>
            <person name="Floudas D."/>
            <person name="Copeland A."/>
            <person name="Barry K.W."/>
            <person name="Cichocki N."/>
            <person name="Veneault-Fourrey C."/>
            <person name="LaButti K."/>
            <person name="Lindquist E.A."/>
            <person name="Lipzen A."/>
            <person name="Lundell T."/>
            <person name="Morin E."/>
            <person name="Murat C."/>
            <person name="Riley R."/>
            <person name="Ohm R."/>
            <person name="Sun H."/>
            <person name="Tunlid A."/>
            <person name="Henrissat B."/>
            <person name="Grigoriev I.V."/>
            <person name="Hibbett D.S."/>
            <person name="Martin F."/>
        </authorList>
    </citation>
    <scope>NUCLEOTIDE SEQUENCE [LARGE SCALE GENOMIC DNA]</scope>
    <source>
        <strain evidence="2">Ve08.2h10</strain>
    </source>
</reference>
<dbReference type="Proteomes" id="UP000054538">
    <property type="component" value="Unassembled WGS sequence"/>
</dbReference>
<dbReference type="EMBL" id="KN825168">
    <property type="protein sequence ID" value="KIK93646.1"/>
    <property type="molecule type" value="Genomic_DNA"/>
</dbReference>